<protein>
    <recommendedName>
        <fullName evidence="1">DUF8091 domain-containing protein</fullName>
    </recommendedName>
</protein>
<dbReference type="AlphaFoldDB" id="A0A517SRR2"/>
<keyword evidence="3" id="KW-1185">Reference proteome</keyword>
<proteinExistence type="predicted"/>
<reference evidence="2 3" key="1">
    <citation type="submission" date="2019-02" db="EMBL/GenBank/DDBJ databases">
        <title>Deep-cultivation of Planctomycetes and their phenomic and genomic characterization uncovers novel biology.</title>
        <authorList>
            <person name="Wiegand S."/>
            <person name="Jogler M."/>
            <person name="Boedeker C."/>
            <person name="Pinto D."/>
            <person name="Vollmers J."/>
            <person name="Rivas-Marin E."/>
            <person name="Kohn T."/>
            <person name="Peeters S.H."/>
            <person name="Heuer A."/>
            <person name="Rast P."/>
            <person name="Oberbeckmann S."/>
            <person name="Bunk B."/>
            <person name="Jeske O."/>
            <person name="Meyerdierks A."/>
            <person name="Storesund J.E."/>
            <person name="Kallscheuer N."/>
            <person name="Luecker S."/>
            <person name="Lage O.M."/>
            <person name="Pohl T."/>
            <person name="Merkel B.J."/>
            <person name="Hornburger P."/>
            <person name="Mueller R.-W."/>
            <person name="Bruemmer F."/>
            <person name="Labrenz M."/>
            <person name="Spormann A.M."/>
            <person name="Op den Camp H."/>
            <person name="Overmann J."/>
            <person name="Amann R."/>
            <person name="Jetten M.S.M."/>
            <person name="Mascher T."/>
            <person name="Medema M.H."/>
            <person name="Devos D.P."/>
            <person name="Kaster A.-K."/>
            <person name="Ovreas L."/>
            <person name="Rohde M."/>
            <person name="Galperin M.Y."/>
            <person name="Jogler C."/>
        </authorList>
    </citation>
    <scope>NUCLEOTIDE SEQUENCE [LARGE SCALE GENOMIC DNA]</scope>
    <source>
        <strain evidence="2 3">SV_7m_r</strain>
    </source>
</reference>
<evidence type="ECO:0000259" key="1">
    <source>
        <dbReference type="Pfam" id="PF26351"/>
    </source>
</evidence>
<dbReference type="Pfam" id="PF26351">
    <property type="entry name" value="DUF8091"/>
    <property type="match status" value="1"/>
</dbReference>
<sequence length="219" mass="25233">METSLHQQLKLHYAGEAANTEVVMGDYRIDAVRDDELIEVQCASLSAINRKIAKLVKDNTVRVVKPVTIRTRIAKKKSAKAQVHQRRYSPKRGDVLDVFDDLIYFTRVFPHRNLILELVLVDVQQVRVPSRRRRSWQNDYCVVDVQLEKIHRSITLRKASQLFDLIGLNKDQDSFTTIDIAQATGQPRWMAQKIAYVLKHTNAITQVGRKKQGIIYRAA</sequence>
<dbReference type="OrthoDB" id="287760at2"/>
<accession>A0A517SRR2</accession>
<gene>
    <name evidence="2" type="ORF">SV7mr_13110</name>
</gene>
<dbReference type="RefSeq" id="WP_145270225.1">
    <property type="nucleotide sequence ID" value="NZ_CP036272.1"/>
</dbReference>
<dbReference type="EMBL" id="CP036272">
    <property type="protein sequence ID" value="QDT58810.1"/>
    <property type="molecule type" value="Genomic_DNA"/>
</dbReference>
<dbReference type="InterPro" id="IPR058404">
    <property type="entry name" value="DUF8091"/>
</dbReference>
<dbReference type="Proteomes" id="UP000315003">
    <property type="component" value="Chromosome"/>
</dbReference>
<feature type="domain" description="DUF8091" evidence="1">
    <location>
        <begin position="3"/>
        <end position="157"/>
    </location>
</feature>
<evidence type="ECO:0000313" key="2">
    <source>
        <dbReference type="EMBL" id="QDT58810.1"/>
    </source>
</evidence>
<organism evidence="2 3">
    <name type="scientific">Stieleria bergensis</name>
    <dbReference type="NCBI Taxonomy" id="2528025"/>
    <lineage>
        <taxon>Bacteria</taxon>
        <taxon>Pseudomonadati</taxon>
        <taxon>Planctomycetota</taxon>
        <taxon>Planctomycetia</taxon>
        <taxon>Pirellulales</taxon>
        <taxon>Pirellulaceae</taxon>
        <taxon>Stieleria</taxon>
    </lineage>
</organism>
<evidence type="ECO:0000313" key="3">
    <source>
        <dbReference type="Proteomes" id="UP000315003"/>
    </source>
</evidence>
<name>A0A517SRR2_9BACT</name>